<comment type="caution">
    <text evidence="2">The sequence shown here is derived from an EMBL/GenBank/DDBJ whole genome shotgun (WGS) entry which is preliminary data.</text>
</comment>
<feature type="chain" id="PRO_5032521665" evidence="1">
    <location>
        <begin position="23"/>
        <end position="86"/>
    </location>
</feature>
<keyword evidence="1" id="KW-0732">Signal</keyword>
<feature type="signal peptide" evidence="1">
    <location>
        <begin position="1"/>
        <end position="22"/>
    </location>
</feature>
<gene>
    <name evidence="2" type="ORF">HGH92_31650</name>
</gene>
<dbReference type="AlphaFoldDB" id="A0A847RPJ7"/>
<sequence>MKKFKAVVTALAAIAGIGGAYAAMHKEGEFGFRQTYNWYDPDGNLLTAHATVGVAMEISDCHGATNITCLRGTHTDLAHITLFKHY</sequence>
<keyword evidence="3" id="KW-1185">Reference proteome</keyword>
<dbReference type="Proteomes" id="UP000570474">
    <property type="component" value="Unassembled WGS sequence"/>
</dbReference>
<evidence type="ECO:0000313" key="2">
    <source>
        <dbReference type="EMBL" id="NLR68899.1"/>
    </source>
</evidence>
<evidence type="ECO:0000313" key="3">
    <source>
        <dbReference type="Proteomes" id="UP000570474"/>
    </source>
</evidence>
<organism evidence="2 3">
    <name type="scientific">Chitinophaga varians</name>
    <dbReference type="NCBI Taxonomy" id="2202339"/>
    <lineage>
        <taxon>Bacteria</taxon>
        <taxon>Pseudomonadati</taxon>
        <taxon>Bacteroidota</taxon>
        <taxon>Chitinophagia</taxon>
        <taxon>Chitinophagales</taxon>
        <taxon>Chitinophagaceae</taxon>
        <taxon>Chitinophaga</taxon>
    </lineage>
</organism>
<reference evidence="2 3" key="1">
    <citation type="submission" date="2020-04" db="EMBL/GenBank/DDBJ databases">
        <authorList>
            <person name="Yin C."/>
        </authorList>
    </citation>
    <scope>NUCLEOTIDE SEQUENCE [LARGE SCALE GENOMIC DNA]</scope>
    <source>
        <strain evidence="2 3">Ae27</strain>
    </source>
</reference>
<evidence type="ECO:0000256" key="1">
    <source>
        <dbReference type="SAM" id="SignalP"/>
    </source>
</evidence>
<name>A0A847RPJ7_9BACT</name>
<dbReference type="EMBL" id="JABAIA010000004">
    <property type="protein sequence ID" value="NLR68899.1"/>
    <property type="molecule type" value="Genomic_DNA"/>
</dbReference>
<dbReference type="RefSeq" id="WP_168874850.1">
    <property type="nucleotide sequence ID" value="NZ_JABAIA010000004.1"/>
</dbReference>
<proteinExistence type="predicted"/>
<accession>A0A847RPJ7</accession>
<protein>
    <submittedName>
        <fullName evidence="2">Uncharacterized protein</fullName>
    </submittedName>
</protein>